<proteinExistence type="predicted"/>
<reference evidence="1" key="1">
    <citation type="submission" date="2018-01" db="EMBL/GenBank/DDBJ databases">
        <title>An insight into the sialome of Amazonian anophelines.</title>
        <authorList>
            <person name="Ribeiro J.M."/>
            <person name="Scarpassa V."/>
            <person name="Calvo E."/>
        </authorList>
    </citation>
    <scope>NUCLEOTIDE SEQUENCE</scope>
</reference>
<organism evidence="1">
    <name type="scientific">Anopheles darlingi</name>
    <name type="common">Mosquito</name>
    <dbReference type="NCBI Taxonomy" id="43151"/>
    <lineage>
        <taxon>Eukaryota</taxon>
        <taxon>Metazoa</taxon>
        <taxon>Ecdysozoa</taxon>
        <taxon>Arthropoda</taxon>
        <taxon>Hexapoda</taxon>
        <taxon>Insecta</taxon>
        <taxon>Pterygota</taxon>
        <taxon>Neoptera</taxon>
        <taxon>Endopterygota</taxon>
        <taxon>Diptera</taxon>
        <taxon>Nematocera</taxon>
        <taxon>Culicoidea</taxon>
        <taxon>Culicidae</taxon>
        <taxon>Anophelinae</taxon>
        <taxon>Anopheles</taxon>
    </lineage>
</organism>
<evidence type="ECO:0000313" key="1">
    <source>
        <dbReference type="EMBL" id="MBW72857.1"/>
    </source>
</evidence>
<dbReference type="EMBL" id="GGFL01008679">
    <property type="protein sequence ID" value="MBW72857.1"/>
    <property type="molecule type" value="Transcribed_RNA"/>
</dbReference>
<sequence>MSPSHRFRLKPIAIVTGLPFAVSSRPCGAAIGSVSDCAPSSDPFVRSQLQSVDGSVSDQRCGASSVSFVPFPGNVKLNNNRSLGTAFPLPKRSLMGCFDRNTVARSSALPLSISSGTGK</sequence>
<protein>
    <submittedName>
        <fullName evidence="1">Putative secreted protein</fullName>
    </submittedName>
</protein>
<accession>A0A2M4D5M2</accession>
<name>A0A2M4D5M2_ANODA</name>
<dbReference type="AlphaFoldDB" id="A0A2M4D5M2"/>